<dbReference type="NCBIfam" id="NF006579">
    <property type="entry name" value="PRK09104.1"/>
    <property type="match status" value="1"/>
</dbReference>
<keyword evidence="6" id="KW-1185">Reference proteome</keyword>
<evidence type="ECO:0000313" key="6">
    <source>
        <dbReference type="Proteomes" id="UP000030351"/>
    </source>
</evidence>
<dbReference type="Proteomes" id="UP000030351">
    <property type="component" value="Unassembled WGS sequence"/>
</dbReference>
<dbReference type="SUPFAM" id="SSF53187">
    <property type="entry name" value="Zn-dependent exopeptidases"/>
    <property type="match status" value="1"/>
</dbReference>
<dbReference type="InterPro" id="IPR011650">
    <property type="entry name" value="Peptidase_M20_dimer"/>
</dbReference>
<feature type="domain" description="Peptidase M20 dimerisation" evidence="4">
    <location>
        <begin position="193"/>
        <end position="352"/>
    </location>
</feature>
<organism evidence="5 6">
    <name type="scientific">Erwinia typographi</name>
    <dbReference type="NCBI Taxonomy" id="371042"/>
    <lineage>
        <taxon>Bacteria</taxon>
        <taxon>Pseudomonadati</taxon>
        <taxon>Pseudomonadota</taxon>
        <taxon>Gammaproteobacteria</taxon>
        <taxon>Enterobacterales</taxon>
        <taxon>Erwiniaceae</taxon>
        <taxon>Erwinia</taxon>
    </lineage>
</organism>
<evidence type="ECO:0000256" key="2">
    <source>
        <dbReference type="ARBA" id="ARBA00022723"/>
    </source>
</evidence>
<protein>
    <submittedName>
        <fullName evidence="5">Peptidase M20</fullName>
    </submittedName>
</protein>
<dbReference type="InterPro" id="IPR002933">
    <property type="entry name" value="Peptidase_M20"/>
</dbReference>
<name>A0A0A3ZUF4_9GAMM</name>
<keyword evidence="2" id="KW-0479">Metal-binding</keyword>
<dbReference type="Gene3D" id="3.30.70.360">
    <property type="match status" value="1"/>
</dbReference>
<dbReference type="GO" id="GO:0046872">
    <property type="term" value="F:metal ion binding"/>
    <property type="evidence" value="ECO:0007669"/>
    <property type="project" value="UniProtKB-KW"/>
</dbReference>
<proteinExistence type="predicted"/>
<sequence length="459" mass="50317">MSWPHYLQQHQPRFIQQLMDFLRIPSVSAEPALLPEVWRCAQWLQQRLVDAGLESVEILPAGEYPLVYAEWLHAEEGAPTILIYGHFDVQPAGDEALWIHPPFEPWIADGRLYGRGATDDKGNMLVPVLTIEALLRTQGRLPVNVKLLFEGQEEILSPDLPGFICQHKARLNCDLAVSADGWQWSESEADLRTGLRGLCALEIEVNGPRQELHSGSYGGALANPIHALASLIAGLHDENGQVAVPGFYQQVQAVNSAERQALAAIPFSESTFLARSGAPALSGESGYSTLERIGLRPTLEVNGITGGYDGPGVKTIIPARASAKITCRLVPNQQPEQIAHCVAEALRQRAPAGITLAVTVLPNAAHPYRMPLEHPGNQSASRVLRRLYGREPYYTKSGGSIAVLSLIEQELGVGTVVFGFGLPDEQFHSPNEFFRLEQFARGQMAWGQLLEELALTKWA</sequence>
<dbReference type="Pfam" id="PF01546">
    <property type="entry name" value="Peptidase_M20"/>
    <property type="match status" value="1"/>
</dbReference>
<evidence type="ECO:0000259" key="4">
    <source>
        <dbReference type="Pfam" id="PF07687"/>
    </source>
</evidence>
<dbReference type="PANTHER" id="PTHR43270">
    <property type="entry name" value="BETA-ALA-HIS DIPEPTIDASE"/>
    <property type="match status" value="1"/>
</dbReference>
<dbReference type="AlphaFoldDB" id="A0A0A3ZUF4"/>
<dbReference type="eggNOG" id="COG0624">
    <property type="taxonomic scope" value="Bacteria"/>
</dbReference>
<dbReference type="RefSeq" id="WP_034896795.1">
    <property type="nucleotide sequence ID" value="NZ_JRUQ01000056.1"/>
</dbReference>
<evidence type="ECO:0000256" key="3">
    <source>
        <dbReference type="ARBA" id="ARBA00022801"/>
    </source>
</evidence>
<dbReference type="GO" id="GO:0008233">
    <property type="term" value="F:peptidase activity"/>
    <property type="evidence" value="ECO:0007669"/>
    <property type="project" value="UniProtKB-KW"/>
</dbReference>
<gene>
    <name evidence="5" type="ORF">NG99_19895</name>
</gene>
<evidence type="ECO:0000313" key="5">
    <source>
        <dbReference type="EMBL" id="KGT89268.1"/>
    </source>
</evidence>
<keyword evidence="1" id="KW-0645">Protease</keyword>
<dbReference type="PANTHER" id="PTHR43270:SF12">
    <property type="entry name" value="SUCCINYL-DIAMINOPIMELATE DESUCCINYLASE"/>
    <property type="match status" value="1"/>
</dbReference>
<accession>A0A0A3ZUF4</accession>
<dbReference type="Pfam" id="PF07687">
    <property type="entry name" value="M20_dimer"/>
    <property type="match status" value="1"/>
</dbReference>
<dbReference type="STRING" id="371042.NG99_19895"/>
<evidence type="ECO:0000256" key="1">
    <source>
        <dbReference type="ARBA" id="ARBA00022670"/>
    </source>
</evidence>
<keyword evidence="3" id="KW-0378">Hydrolase</keyword>
<dbReference type="NCBIfam" id="NF006053">
    <property type="entry name" value="PRK08201.1"/>
    <property type="match status" value="1"/>
</dbReference>
<comment type="caution">
    <text evidence="5">The sequence shown here is derived from an EMBL/GenBank/DDBJ whole genome shotgun (WGS) entry which is preliminary data.</text>
</comment>
<dbReference type="InterPro" id="IPR051458">
    <property type="entry name" value="Cyt/Met_Dipeptidase"/>
</dbReference>
<dbReference type="OrthoDB" id="9809784at2"/>
<dbReference type="Gene3D" id="3.40.630.10">
    <property type="entry name" value="Zn peptidases"/>
    <property type="match status" value="1"/>
</dbReference>
<dbReference type="GO" id="GO:0006508">
    <property type="term" value="P:proteolysis"/>
    <property type="evidence" value="ECO:0007669"/>
    <property type="project" value="UniProtKB-KW"/>
</dbReference>
<dbReference type="EMBL" id="JRUQ01000056">
    <property type="protein sequence ID" value="KGT89268.1"/>
    <property type="molecule type" value="Genomic_DNA"/>
</dbReference>
<reference evidence="5 6" key="1">
    <citation type="submission" date="2014-10" db="EMBL/GenBank/DDBJ databases">
        <title>Genome sequence of Erwinia typographi M043b.</title>
        <authorList>
            <person name="Chan K.-G."/>
            <person name="Tan W.-S."/>
        </authorList>
    </citation>
    <scope>NUCLEOTIDE SEQUENCE [LARGE SCALE GENOMIC DNA]</scope>
    <source>
        <strain evidence="5 6">M043b</strain>
    </source>
</reference>